<feature type="domain" description="Peptidase M24" evidence="1">
    <location>
        <begin position="160"/>
        <end position="370"/>
    </location>
</feature>
<gene>
    <name evidence="3" type="ORF">DLJ53_33895</name>
</gene>
<dbReference type="PANTHER" id="PTHR46112:SF2">
    <property type="entry name" value="XAA-PRO AMINOPEPTIDASE P-RELATED"/>
    <property type="match status" value="1"/>
</dbReference>
<evidence type="ECO:0000259" key="2">
    <source>
        <dbReference type="Pfam" id="PF01321"/>
    </source>
</evidence>
<sequence length="386" mass="41510">MSTPPFSREEYARRTALARASMSTRGIDALVLRNPENICYLTGYETPGHYNFHALIVMPDAFAMVVRLFESPNVEEYTNFKTVFCVPDGIVPVTVLVDALKTLGLADKRLGLETGINKASLYSPVSEREILTRDLPRANFVDCTGILAAARVLKSDVEIEALRTAVNMAEIAVDAGIEAITDGCTENDIAAAVLYAGTKAGCEYVSLPPFVAAGERSAIPHGTWRGRSVARGEHVYFEVSGVHKRYTGPVMRCATLGPPSDLIQKMSDAMLRALDVSLEGIRPGMSGKSAHDLIYNVVDEAGFGGDYFTHHGGYSLGIAFPPGWGEGHLMDIGPGEEKPLQPGMVFHIVPVSLIYGTAGVGFSAVVQITETGCVPLSRYPRALTVV</sequence>
<evidence type="ECO:0000313" key="3">
    <source>
        <dbReference type="EMBL" id="RAH95785.1"/>
    </source>
</evidence>
<dbReference type="Gene3D" id="3.40.350.10">
    <property type="entry name" value="Creatinase/prolidase N-terminal domain"/>
    <property type="match status" value="1"/>
</dbReference>
<proteinExistence type="predicted"/>
<dbReference type="SUPFAM" id="SSF55920">
    <property type="entry name" value="Creatinase/aminopeptidase"/>
    <property type="match status" value="1"/>
</dbReference>
<feature type="domain" description="Creatinase N-terminal" evidence="2">
    <location>
        <begin position="14"/>
        <end position="152"/>
    </location>
</feature>
<dbReference type="InterPro" id="IPR000587">
    <property type="entry name" value="Creatinase_N"/>
</dbReference>
<evidence type="ECO:0000313" key="4">
    <source>
        <dbReference type="Proteomes" id="UP000249590"/>
    </source>
</evidence>
<dbReference type="OrthoDB" id="8286321at2"/>
<protein>
    <submittedName>
        <fullName evidence="3">Peptidase M24</fullName>
    </submittedName>
</protein>
<dbReference type="AlphaFoldDB" id="A0A8B2NNA3"/>
<dbReference type="CDD" id="cd01066">
    <property type="entry name" value="APP_MetAP"/>
    <property type="match status" value="1"/>
</dbReference>
<dbReference type="RefSeq" id="WP_111352744.1">
    <property type="nucleotide sequence ID" value="NZ_QHHQ01000021.1"/>
</dbReference>
<dbReference type="Pfam" id="PF00557">
    <property type="entry name" value="Peptidase_M24"/>
    <property type="match status" value="1"/>
</dbReference>
<dbReference type="InterPro" id="IPR029149">
    <property type="entry name" value="Creatin/AminoP/Spt16_N"/>
</dbReference>
<reference evidence="3 4" key="1">
    <citation type="submission" date="2018-05" db="EMBL/GenBank/DDBJ databases">
        <title>Acuticoccus sediminis sp. nov., isolated from deep-sea sediment of Indian Ocean.</title>
        <authorList>
            <person name="Liu X."/>
            <person name="Lai Q."/>
            <person name="Du Y."/>
            <person name="Sun F."/>
            <person name="Zhang X."/>
            <person name="Wang S."/>
            <person name="Shao Z."/>
        </authorList>
    </citation>
    <scope>NUCLEOTIDE SEQUENCE [LARGE SCALE GENOMIC DNA]</scope>
    <source>
        <strain evidence="3 4">PTG4-2</strain>
    </source>
</reference>
<dbReference type="PANTHER" id="PTHR46112">
    <property type="entry name" value="AMINOPEPTIDASE"/>
    <property type="match status" value="1"/>
</dbReference>
<dbReference type="InterPro" id="IPR050659">
    <property type="entry name" value="Peptidase_M24B"/>
</dbReference>
<comment type="caution">
    <text evidence="3">The sequence shown here is derived from an EMBL/GenBank/DDBJ whole genome shotgun (WGS) entry which is preliminary data.</text>
</comment>
<keyword evidence="4" id="KW-1185">Reference proteome</keyword>
<accession>A0A8B2NNA3</accession>
<dbReference type="InterPro" id="IPR036005">
    <property type="entry name" value="Creatinase/aminopeptidase-like"/>
</dbReference>
<dbReference type="Pfam" id="PF01321">
    <property type="entry name" value="Creatinase_N"/>
    <property type="match status" value="1"/>
</dbReference>
<organism evidence="3 4">
    <name type="scientific">Acuticoccus sediminis</name>
    <dbReference type="NCBI Taxonomy" id="2184697"/>
    <lineage>
        <taxon>Bacteria</taxon>
        <taxon>Pseudomonadati</taxon>
        <taxon>Pseudomonadota</taxon>
        <taxon>Alphaproteobacteria</taxon>
        <taxon>Hyphomicrobiales</taxon>
        <taxon>Amorphaceae</taxon>
        <taxon>Acuticoccus</taxon>
    </lineage>
</organism>
<dbReference type="Proteomes" id="UP000249590">
    <property type="component" value="Unassembled WGS sequence"/>
</dbReference>
<evidence type="ECO:0000259" key="1">
    <source>
        <dbReference type="Pfam" id="PF00557"/>
    </source>
</evidence>
<dbReference type="EMBL" id="QHHQ01000021">
    <property type="protein sequence ID" value="RAH95785.1"/>
    <property type="molecule type" value="Genomic_DNA"/>
</dbReference>
<dbReference type="Gene3D" id="3.90.230.10">
    <property type="entry name" value="Creatinase/methionine aminopeptidase superfamily"/>
    <property type="match status" value="1"/>
</dbReference>
<dbReference type="InterPro" id="IPR000994">
    <property type="entry name" value="Pept_M24"/>
</dbReference>
<name>A0A8B2NNA3_9HYPH</name>
<dbReference type="SUPFAM" id="SSF53092">
    <property type="entry name" value="Creatinase/prolidase N-terminal domain"/>
    <property type="match status" value="1"/>
</dbReference>